<organism evidence="5 6">
    <name type="scientific">Emiliania huxleyi (strain CCMP1516)</name>
    <dbReference type="NCBI Taxonomy" id="280463"/>
    <lineage>
        <taxon>Eukaryota</taxon>
        <taxon>Haptista</taxon>
        <taxon>Haptophyta</taxon>
        <taxon>Prymnesiophyceae</taxon>
        <taxon>Isochrysidales</taxon>
        <taxon>Noelaerhabdaceae</taxon>
        <taxon>Emiliania</taxon>
    </lineage>
</organism>
<dbReference type="SUPFAM" id="SSF82171">
    <property type="entry name" value="DPP6 N-terminal domain-like"/>
    <property type="match status" value="1"/>
</dbReference>
<dbReference type="GO" id="GO:0006367">
    <property type="term" value="P:transcription initiation at RNA polymerase II promoter"/>
    <property type="evidence" value="ECO:0007669"/>
    <property type="project" value="TreeGrafter"/>
</dbReference>
<dbReference type="GeneID" id="17285427"/>
<accession>A0A0D3KWM1</accession>
<dbReference type="InterPro" id="IPR001680">
    <property type="entry name" value="WD40_rpt"/>
</dbReference>
<dbReference type="InterPro" id="IPR015943">
    <property type="entry name" value="WD40/YVTN_repeat-like_dom_sf"/>
</dbReference>
<keyword evidence="6" id="KW-1185">Reference proteome</keyword>
<dbReference type="GO" id="GO:0016251">
    <property type="term" value="F:RNA polymerase II general transcription initiation factor activity"/>
    <property type="evidence" value="ECO:0007669"/>
    <property type="project" value="TreeGrafter"/>
</dbReference>
<reference evidence="5" key="2">
    <citation type="submission" date="2024-10" db="UniProtKB">
        <authorList>
            <consortium name="EnsemblProtists"/>
        </authorList>
    </citation>
    <scope>IDENTIFICATION</scope>
</reference>
<dbReference type="PaxDb" id="2903-EOD40156"/>
<evidence type="ECO:0000313" key="6">
    <source>
        <dbReference type="Proteomes" id="UP000013827"/>
    </source>
</evidence>
<feature type="repeat" description="WD" evidence="3">
    <location>
        <begin position="634"/>
        <end position="675"/>
    </location>
</feature>
<dbReference type="PROSITE" id="PS50294">
    <property type="entry name" value="WD_REPEATS_REGION"/>
    <property type="match status" value="2"/>
</dbReference>
<evidence type="ECO:0000313" key="5">
    <source>
        <dbReference type="EnsemblProtists" id="EOD40156"/>
    </source>
</evidence>
<evidence type="ECO:0008006" key="7">
    <source>
        <dbReference type="Google" id="ProtNLM"/>
    </source>
</evidence>
<dbReference type="CDD" id="cd00200">
    <property type="entry name" value="WD40"/>
    <property type="match status" value="1"/>
</dbReference>
<dbReference type="KEGG" id="ehx:EMIHUDRAFT_223025"/>
<dbReference type="InterPro" id="IPR019775">
    <property type="entry name" value="WD40_repeat_CS"/>
</dbReference>
<dbReference type="STRING" id="2903.R1FWQ4"/>
<reference evidence="6" key="1">
    <citation type="journal article" date="2013" name="Nature">
        <title>Pan genome of the phytoplankton Emiliania underpins its global distribution.</title>
        <authorList>
            <person name="Read B.A."/>
            <person name="Kegel J."/>
            <person name="Klute M.J."/>
            <person name="Kuo A."/>
            <person name="Lefebvre S.C."/>
            <person name="Maumus F."/>
            <person name="Mayer C."/>
            <person name="Miller J."/>
            <person name="Monier A."/>
            <person name="Salamov A."/>
            <person name="Young J."/>
            <person name="Aguilar M."/>
            <person name="Claverie J.M."/>
            <person name="Frickenhaus S."/>
            <person name="Gonzalez K."/>
            <person name="Herman E.K."/>
            <person name="Lin Y.C."/>
            <person name="Napier J."/>
            <person name="Ogata H."/>
            <person name="Sarno A.F."/>
            <person name="Shmutz J."/>
            <person name="Schroeder D."/>
            <person name="de Vargas C."/>
            <person name="Verret F."/>
            <person name="von Dassow P."/>
            <person name="Valentin K."/>
            <person name="Van de Peer Y."/>
            <person name="Wheeler G."/>
            <person name="Dacks J.B."/>
            <person name="Delwiche C.F."/>
            <person name="Dyhrman S.T."/>
            <person name="Glockner G."/>
            <person name="John U."/>
            <person name="Richards T."/>
            <person name="Worden A.Z."/>
            <person name="Zhang X."/>
            <person name="Grigoriev I.V."/>
            <person name="Allen A.E."/>
            <person name="Bidle K."/>
            <person name="Borodovsky M."/>
            <person name="Bowler C."/>
            <person name="Brownlee C."/>
            <person name="Cock J.M."/>
            <person name="Elias M."/>
            <person name="Gladyshev V.N."/>
            <person name="Groth M."/>
            <person name="Guda C."/>
            <person name="Hadaegh A."/>
            <person name="Iglesias-Rodriguez M.D."/>
            <person name="Jenkins J."/>
            <person name="Jones B.M."/>
            <person name="Lawson T."/>
            <person name="Leese F."/>
            <person name="Lindquist E."/>
            <person name="Lobanov A."/>
            <person name="Lomsadze A."/>
            <person name="Malik S.B."/>
            <person name="Marsh M.E."/>
            <person name="Mackinder L."/>
            <person name="Mock T."/>
            <person name="Mueller-Roeber B."/>
            <person name="Pagarete A."/>
            <person name="Parker M."/>
            <person name="Probert I."/>
            <person name="Quesneville H."/>
            <person name="Raines C."/>
            <person name="Rensing S.A."/>
            <person name="Riano-Pachon D.M."/>
            <person name="Richier S."/>
            <person name="Rokitta S."/>
            <person name="Shiraiwa Y."/>
            <person name="Soanes D.M."/>
            <person name="van der Giezen M."/>
            <person name="Wahlund T.M."/>
            <person name="Williams B."/>
            <person name="Wilson W."/>
            <person name="Wolfe G."/>
            <person name="Wurch L.L."/>
        </authorList>
    </citation>
    <scope>NUCLEOTIDE SEQUENCE</scope>
</reference>
<evidence type="ECO:0000256" key="4">
    <source>
        <dbReference type="SAM" id="MobiDB-lite"/>
    </source>
</evidence>
<protein>
    <recommendedName>
        <fullName evidence="7">WD40 repeat-containing protein</fullName>
    </recommendedName>
</protein>
<dbReference type="GO" id="GO:0005669">
    <property type="term" value="C:transcription factor TFIID complex"/>
    <property type="evidence" value="ECO:0007669"/>
    <property type="project" value="TreeGrafter"/>
</dbReference>
<dbReference type="RefSeq" id="XP_005792585.1">
    <property type="nucleotide sequence ID" value="XM_005792528.1"/>
</dbReference>
<feature type="region of interest" description="Disordered" evidence="4">
    <location>
        <begin position="158"/>
        <end position="191"/>
    </location>
</feature>
<dbReference type="PROSITE" id="PS50082">
    <property type="entry name" value="WD_REPEATS_2"/>
    <property type="match status" value="4"/>
</dbReference>
<dbReference type="EnsemblProtists" id="EOD40156">
    <property type="protein sequence ID" value="EOD40156"/>
    <property type="gene ID" value="EMIHUDRAFT_223025"/>
</dbReference>
<dbReference type="Gene3D" id="2.130.10.10">
    <property type="entry name" value="YVTN repeat-like/Quinoprotein amine dehydrogenase"/>
    <property type="match status" value="2"/>
</dbReference>
<dbReference type="PROSITE" id="PS00678">
    <property type="entry name" value="WD_REPEATS_1"/>
    <property type="match status" value="2"/>
</dbReference>
<sequence>MYAWLHSVFAARSPPCSIQAADGHRSARVAHQFFNCAQEMPEGEATFATLEALGRPTQDCWFHRIPQRDLDPAVAAGDTNISILAVVTGGACGESTALGFMAGPAVRDYFVQGKADTTADQWHLIHPYFQSQGTPIAAIAFHMGGAEHSDSGFIIAGPRHQSTPLAPPPSTAQRLESSVASDNQQTAARGRQQRGFNFCDGAPLTGGERLELCYFPAALGIRSFAGGDGETEPIDPCFEANFARDPHLSLPRGGRADFRGRDGQYYCFLSAPRLAINIKTEDATFRLHNLHDKGGTLVVEGSFITERIQHEQPRVHSLGVTRLLLVPGERVLVSASYDCTAKVLDTRSGAVTRIIDSPHRSRFTALCWDGARSELLLGDESGHLSIWDVGGEGCLKCERLWGDGALPKQGGEKVAAALANAVRVSRIDSTGPRVGKPGPSQGGLRHLALAEGGRLLSSSGTAVDAWRVVHGISSVRAAAHSAAVVAVAGPGTAAVCDEGEERRSDAARSPEAALSTRSSESAVYSASLDGTIRAWDPQDMSCTSIFHEVRSEIACLIHCPRCERLVTGHDDGAIRLWHVDSGSTVTLSGHSNTVTCLSVDTRGKSVRLLSSSFDGTVGAWDISGQRPPRLELLFAAHEEEVLAVRAAELTPRYVTAGSGALIKIWSLDTHALLGQLRGHTEPVGHLAVDGHFLLSGSDDGSVRLWDLYAYALLRVLPRAQEGPLRGLLVVPDSGWLVACSEAAVRVWDYDSGGLLKEWRHAEPFCSIGLRRSTGDVIAGTEEGLLVALPLAELTPSMGA</sequence>
<dbReference type="eggNOG" id="KOG0281">
    <property type="taxonomic scope" value="Eukaryota"/>
</dbReference>
<dbReference type="HOGENOM" id="CLU_352135_0_0_1"/>
<proteinExistence type="predicted"/>
<feature type="repeat" description="WD" evidence="3">
    <location>
        <begin position="565"/>
        <end position="587"/>
    </location>
</feature>
<dbReference type="PANTHER" id="PTHR19879">
    <property type="entry name" value="TRANSCRIPTION INITIATION FACTOR TFIID"/>
    <property type="match status" value="1"/>
</dbReference>
<keyword evidence="2" id="KW-0677">Repeat</keyword>
<feature type="compositionally biased region" description="Polar residues" evidence="4">
    <location>
        <begin position="171"/>
        <end position="183"/>
    </location>
</feature>
<evidence type="ECO:0000256" key="1">
    <source>
        <dbReference type="ARBA" id="ARBA00022574"/>
    </source>
</evidence>
<dbReference type="SUPFAM" id="SSF50978">
    <property type="entry name" value="WD40 repeat-like"/>
    <property type="match status" value="1"/>
</dbReference>
<dbReference type="Pfam" id="PF00400">
    <property type="entry name" value="WD40"/>
    <property type="match status" value="3"/>
</dbReference>
<dbReference type="PANTHER" id="PTHR19879:SF1">
    <property type="entry name" value="CANNONBALL-RELATED"/>
    <property type="match status" value="1"/>
</dbReference>
<dbReference type="AlphaFoldDB" id="A0A0D3KWM1"/>
<evidence type="ECO:0000256" key="3">
    <source>
        <dbReference type="PROSITE-ProRule" id="PRU00221"/>
    </source>
</evidence>
<feature type="repeat" description="WD" evidence="3">
    <location>
        <begin position="676"/>
        <end position="715"/>
    </location>
</feature>
<dbReference type="SMART" id="SM00320">
    <property type="entry name" value="WD40"/>
    <property type="match status" value="8"/>
</dbReference>
<dbReference type="InterPro" id="IPR036322">
    <property type="entry name" value="WD40_repeat_dom_sf"/>
</dbReference>
<dbReference type="PRINTS" id="PR00320">
    <property type="entry name" value="GPROTEINBRPT"/>
</dbReference>
<dbReference type="Proteomes" id="UP000013827">
    <property type="component" value="Unassembled WGS sequence"/>
</dbReference>
<keyword evidence="1 3" id="KW-0853">WD repeat</keyword>
<dbReference type="InterPro" id="IPR020472">
    <property type="entry name" value="WD40_PAC1"/>
</dbReference>
<name>A0A0D3KWM1_EMIH1</name>
<evidence type="ECO:0000256" key="2">
    <source>
        <dbReference type="ARBA" id="ARBA00022737"/>
    </source>
</evidence>
<feature type="repeat" description="WD" evidence="3">
    <location>
        <begin position="587"/>
        <end position="630"/>
    </location>
</feature>